<dbReference type="Pfam" id="PF13476">
    <property type="entry name" value="AAA_23"/>
    <property type="match status" value="1"/>
</dbReference>
<accession>A0A844P434</accession>
<feature type="coiled-coil region" evidence="1">
    <location>
        <begin position="707"/>
        <end position="748"/>
    </location>
</feature>
<keyword evidence="1" id="KW-0175">Coiled coil</keyword>
<sequence>MKIKKVEIEAFRAYRSKSDGTFDFTYDGEEPANFVALYAPNGFGKSSFYDAVEWAVTNHLERLGGDYNKVNHQSAAKSTKSPNEGLKILRNKYVDEKVETKVTVSTKGKSVFERKLPKLRKNQIDILIGDHKKRENDFFRRVILSQDEIDRFLREAKPQERYSKFMESFGGDIETARKELSALINENKSELSALNKKRKSLLDELKQPVDLSIFEQFNSVATELNSLGENIALFDESLSSQTVHKLDANLVSRQFELNTSLHANSKKLEVLSELLNKIPEIELHTGYEIEQKTKLNRLLKGVTDADKYKGLLDSHEKCVEEQKQANVRLNRLVEVAESAESFLQTESRLEDITKTKSVLTEECNRLNVELAGIKRNQTELNNELKIDEDRASLLRSSVDSSGPVYAELSNNRKRLDALNQQITDKKVEIQIDKAQQEKLGRELSELSALRITSSLLLAGKVGGLVFERQKIEQLTRCQADLDLLEVHNRTLQATQKAITEQMETHERLVSIGLDYLSIKPSHICPLCTEPHSSPEELIVKVKGQNLLSELSQENSKKISLTSTRQKELRDEIQRITQQAVESQALQLTDIRNKLHEIGVKLVIAEREESAFVLEHKNLKNRNSELEKLVWGLSNQELVTRVEAELNQLSMKRPNLIQRIDKLVTQIQSVNESLKMKRVELDALDSEMETKNSAHVYVTVLAYLNENAIAAQELNKHCEKRKNELEADVQGYRTACEALANQCHELQQEMLIDGTWVDFSQMKIEKETLEVALTSTQSVINAFYINLSNIISINSDDTLEQAKVLITEKMNESQVHAHELEKLLSGVKLLLQLMTSFKPYIKHISTQAELDGLERQLEQRNQVDEVLAAEMTVVVEKLEVLINNFFFEALINSIYKKIDPHPTFKKVEFKVSFDTEKPSLNILVRDGDGGMISPILYFSAAQTNILSLSVFLANALHATDDEGNPIDVILIDDPIQSMDSINVLSTIDLLRSICIKFDKQLIISTHDENFFGLLQRKIPTEIFGSKFLQLEKFGVVVPVEQISNI</sequence>
<evidence type="ECO:0000313" key="4">
    <source>
        <dbReference type="Proteomes" id="UP000448038"/>
    </source>
</evidence>
<feature type="coiled-coil region" evidence="1">
    <location>
        <begin position="319"/>
        <end position="428"/>
    </location>
</feature>
<evidence type="ECO:0000313" key="3">
    <source>
        <dbReference type="EMBL" id="MUK50090.1"/>
    </source>
</evidence>
<dbReference type="InterPro" id="IPR038729">
    <property type="entry name" value="Rad50/SbcC_AAA"/>
</dbReference>
<dbReference type="RefSeq" id="WP_155656054.1">
    <property type="nucleotide sequence ID" value="NZ_WOBN01000020.1"/>
</dbReference>
<name>A0A844P434_ALIFS</name>
<dbReference type="PANTHER" id="PTHR32114:SF2">
    <property type="entry name" value="ABC TRANSPORTER ABCH.3"/>
    <property type="match status" value="1"/>
</dbReference>
<feature type="coiled-coil region" evidence="1">
    <location>
        <begin position="173"/>
        <end position="204"/>
    </location>
</feature>
<dbReference type="GO" id="GO:0016887">
    <property type="term" value="F:ATP hydrolysis activity"/>
    <property type="evidence" value="ECO:0007669"/>
    <property type="project" value="InterPro"/>
</dbReference>
<protein>
    <submittedName>
        <fullName evidence="3">AAA family ATPase</fullName>
    </submittedName>
</protein>
<evidence type="ECO:0000259" key="2">
    <source>
        <dbReference type="Pfam" id="PF13476"/>
    </source>
</evidence>
<dbReference type="PANTHER" id="PTHR32114">
    <property type="entry name" value="ABC TRANSPORTER ABCH.3"/>
    <property type="match status" value="1"/>
</dbReference>
<dbReference type="InterPro" id="IPR027417">
    <property type="entry name" value="P-loop_NTPase"/>
</dbReference>
<dbReference type="EMBL" id="WOBN01000020">
    <property type="protein sequence ID" value="MUK50090.1"/>
    <property type="molecule type" value="Genomic_DNA"/>
</dbReference>
<reference evidence="3 4" key="1">
    <citation type="submission" date="2019-11" db="EMBL/GenBank/DDBJ databases">
        <title>Using colonization assays and comparative genomics to discover symbiosis behaviors and factors in Vibrio fischeri.</title>
        <authorList>
            <person name="Bongrand C."/>
            <person name="Moriano-Gutierrez S."/>
            <person name="Arevalo P."/>
            <person name="Mcfall-Ngai M."/>
            <person name="Visick K."/>
            <person name="Polz M.F."/>
            <person name="Ruby E.G."/>
        </authorList>
    </citation>
    <scope>NUCLEOTIDE SEQUENCE [LARGE SCALE GENOMIC DNA]</scope>
    <source>
        <strain evidence="4">emors.4.1</strain>
    </source>
</reference>
<feature type="domain" description="Rad50/SbcC-type AAA" evidence="2">
    <location>
        <begin position="5"/>
        <end position="206"/>
    </location>
</feature>
<evidence type="ECO:0000256" key="1">
    <source>
        <dbReference type="SAM" id="Coils"/>
    </source>
</evidence>
<organism evidence="3 4">
    <name type="scientific">Aliivibrio fischeri</name>
    <name type="common">Vibrio fischeri</name>
    <dbReference type="NCBI Taxonomy" id="668"/>
    <lineage>
        <taxon>Bacteria</taxon>
        <taxon>Pseudomonadati</taxon>
        <taxon>Pseudomonadota</taxon>
        <taxon>Gammaproteobacteria</taxon>
        <taxon>Vibrionales</taxon>
        <taxon>Vibrionaceae</taxon>
        <taxon>Aliivibrio</taxon>
    </lineage>
</organism>
<proteinExistence type="predicted"/>
<dbReference type="AlphaFoldDB" id="A0A844P434"/>
<dbReference type="Proteomes" id="UP000448038">
    <property type="component" value="Unassembled WGS sequence"/>
</dbReference>
<gene>
    <name evidence="3" type="ORF">GNP88_13035</name>
</gene>
<dbReference type="SUPFAM" id="SSF52540">
    <property type="entry name" value="P-loop containing nucleoside triphosphate hydrolases"/>
    <property type="match status" value="1"/>
</dbReference>
<comment type="caution">
    <text evidence="3">The sequence shown here is derived from an EMBL/GenBank/DDBJ whole genome shotgun (WGS) entry which is preliminary data.</text>
</comment>
<dbReference type="Gene3D" id="3.40.50.300">
    <property type="entry name" value="P-loop containing nucleotide triphosphate hydrolases"/>
    <property type="match status" value="2"/>
</dbReference>
<dbReference type="GO" id="GO:0006302">
    <property type="term" value="P:double-strand break repair"/>
    <property type="evidence" value="ECO:0007669"/>
    <property type="project" value="InterPro"/>
</dbReference>